<proteinExistence type="predicted"/>
<evidence type="ECO:0000256" key="1">
    <source>
        <dbReference type="SAM" id="Phobius"/>
    </source>
</evidence>
<keyword evidence="3" id="KW-1185">Reference proteome</keyword>
<organism evidence="2 3">
    <name type="scientific">Stylophora pistillata</name>
    <name type="common">Smooth cauliflower coral</name>
    <dbReference type="NCBI Taxonomy" id="50429"/>
    <lineage>
        <taxon>Eukaryota</taxon>
        <taxon>Metazoa</taxon>
        <taxon>Cnidaria</taxon>
        <taxon>Anthozoa</taxon>
        <taxon>Hexacorallia</taxon>
        <taxon>Scleractinia</taxon>
        <taxon>Astrocoeniina</taxon>
        <taxon>Pocilloporidae</taxon>
        <taxon>Stylophora</taxon>
    </lineage>
</organism>
<dbReference type="EMBL" id="LSMT01001467">
    <property type="protein sequence ID" value="PFX12272.1"/>
    <property type="molecule type" value="Genomic_DNA"/>
</dbReference>
<accession>A0A2B4R7R9</accession>
<keyword evidence="1" id="KW-0812">Transmembrane</keyword>
<dbReference type="PANTHER" id="PTHR35354:SF1">
    <property type="entry name" value="RGD1561648"/>
    <property type="match status" value="1"/>
</dbReference>
<keyword evidence="1" id="KW-0472">Membrane</keyword>
<dbReference type="Proteomes" id="UP000225706">
    <property type="component" value="Unassembled WGS sequence"/>
</dbReference>
<evidence type="ECO:0000313" key="2">
    <source>
        <dbReference type="EMBL" id="PFX12272.1"/>
    </source>
</evidence>
<keyword evidence="1" id="KW-1133">Transmembrane helix</keyword>
<dbReference type="InterPro" id="IPR027878">
    <property type="entry name" value="DUF4551"/>
</dbReference>
<feature type="transmembrane region" description="Helical" evidence="1">
    <location>
        <begin position="34"/>
        <end position="53"/>
    </location>
</feature>
<feature type="non-terminal residue" evidence="2">
    <location>
        <position position="143"/>
    </location>
</feature>
<dbReference type="Pfam" id="PF15087">
    <property type="entry name" value="DUF4551"/>
    <property type="match status" value="1"/>
</dbReference>
<protein>
    <submittedName>
        <fullName evidence="2">Uncharacterized protein</fullName>
    </submittedName>
</protein>
<sequence length="143" mass="15907">MFVVTSSSPPERLINFFQKMTTREFLGGDLKTKILIICSFVVVLLQTLVCLFCETDILSTRLMVIKAHKGQAIKDPLKCIVLHPLTTSQQPVGISLAAQLLLSGADKNMFTEGDREQETDKLLREVLVNATSLLFVLMCAVHQ</sequence>
<comment type="caution">
    <text evidence="2">The sequence shown here is derived from an EMBL/GenBank/DDBJ whole genome shotgun (WGS) entry which is preliminary data.</text>
</comment>
<gene>
    <name evidence="2" type="ORF">AWC38_SpisGene23797</name>
</gene>
<dbReference type="AlphaFoldDB" id="A0A2B4R7R9"/>
<dbReference type="OrthoDB" id="5974298at2759"/>
<reference evidence="3" key="1">
    <citation type="journal article" date="2017" name="bioRxiv">
        <title>Comparative analysis of the genomes of Stylophora pistillata and Acropora digitifera provides evidence for extensive differences between species of corals.</title>
        <authorList>
            <person name="Voolstra C.R."/>
            <person name="Li Y."/>
            <person name="Liew Y.J."/>
            <person name="Baumgarten S."/>
            <person name="Zoccola D."/>
            <person name="Flot J.-F."/>
            <person name="Tambutte S."/>
            <person name="Allemand D."/>
            <person name="Aranda M."/>
        </authorList>
    </citation>
    <scope>NUCLEOTIDE SEQUENCE [LARGE SCALE GENOMIC DNA]</scope>
</reference>
<dbReference type="PANTHER" id="PTHR35354">
    <property type="entry name" value="RGD1561648"/>
    <property type="match status" value="1"/>
</dbReference>
<evidence type="ECO:0000313" key="3">
    <source>
        <dbReference type="Proteomes" id="UP000225706"/>
    </source>
</evidence>
<name>A0A2B4R7R9_STYPI</name>